<dbReference type="GO" id="GO:0003676">
    <property type="term" value="F:nucleic acid binding"/>
    <property type="evidence" value="ECO:0007669"/>
    <property type="project" value="InterPro"/>
</dbReference>
<accession>A0A840PNM6</accession>
<name>A0A840PNM6_URETH</name>
<dbReference type="InterPro" id="IPR011990">
    <property type="entry name" value="TPR-like_helical_dom_sf"/>
</dbReference>
<gene>
    <name evidence="2" type="ORF">HNR36_000024</name>
</gene>
<proteinExistence type="predicted"/>
<organism evidence="2 3">
    <name type="scientific">Ureibacillus thermosphaericus</name>
    <dbReference type="NCBI Taxonomy" id="51173"/>
    <lineage>
        <taxon>Bacteria</taxon>
        <taxon>Bacillati</taxon>
        <taxon>Bacillota</taxon>
        <taxon>Bacilli</taxon>
        <taxon>Bacillales</taxon>
        <taxon>Caryophanaceae</taxon>
        <taxon>Ureibacillus</taxon>
    </lineage>
</organism>
<dbReference type="Gene3D" id="1.25.40.10">
    <property type="entry name" value="Tetratricopeptide repeat domain"/>
    <property type="match status" value="1"/>
</dbReference>
<comment type="caution">
    <text evidence="2">The sequence shown here is derived from an EMBL/GenBank/DDBJ whole genome shotgun (WGS) entry which is preliminary data.</text>
</comment>
<dbReference type="InterPro" id="IPR012337">
    <property type="entry name" value="RNaseH-like_sf"/>
</dbReference>
<keyword evidence="3" id="KW-1185">Reference proteome</keyword>
<dbReference type="InterPro" id="IPR036397">
    <property type="entry name" value="RNaseH_sf"/>
</dbReference>
<dbReference type="Pfam" id="PF13482">
    <property type="entry name" value="RNase_H_2"/>
    <property type="match status" value="1"/>
</dbReference>
<sequence length="421" mass="49904">MSYENKIMQLKKMLGKKKEQHSEQPSYQKPEKPAYISNWEKAGLSIVENDFGVVFHRQVRYPFTYQHGWYQLQQFFQAVEKWEQTNFHHPYAISSEETVLFFDTETTGLKGVGTQIFLIGLLGIDEEEFVLNQYVLADPANEAALLFESKLWQWGNTIVSYNGKSFDWPQLEMRWTFHKNFLPKLQTPRQIDLLHSSKRIWKNHLEKVKLTKVEEEKLGFKREHDIPGFLAPIIYADAVKSGNAIELMKVLQHNEWDILSLLTLYIHSTNLLLDHALQDDAVTYINIGKWYDDLKERQQSEKVLLSVTNQFDVKESGLAYFYLAFQQKRNKQFLESIESFQKAIHIIDERKKLKAFEQLAMLYEHQMKDYSKALQYTIKGIDLLQQATFFNENQKKKQLETWDKRLQRIKKKNGKLFHTFE</sequence>
<dbReference type="EMBL" id="JACHGZ010000001">
    <property type="protein sequence ID" value="MBB5147643.1"/>
    <property type="molecule type" value="Genomic_DNA"/>
</dbReference>
<evidence type="ECO:0000313" key="3">
    <source>
        <dbReference type="Proteomes" id="UP000557217"/>
    </source>
</evidence>
<dbReference type="Gene3D" id="3.30.420.10">
    <property type="entry name" value="Ribonuclease H-like superfamily/Ribonuclease H"/>
    <property type="match status" value="1"/>
</dbReference>
<evidence type="ECO:0000313" key="2">
    <source>
        <dbReference type="EMBL" id="MBB5147643.1"/>
    </source>
</evidence>
<dbReference type="InterPro" id="IPR038720">
    <property type="entry name" value="YprB_RNase_H-like_dom"/>
</dbReference>
<protein>
    <recommendedName>
        <fullName evidence="1">YprB ribonuclease H-like domain-containing protein</fullName>
    </recommendedName>
</protein>
<dbReference type="PANTHER" id="PTHR38462:SF1">
    <property type="entry name" value="YPRB RIBONUCLEASE H-LIKE DOMAIN-CONTAINING PROTEIN"/>
    <property type="match status" value="1"/>
</dbReference>
<feature type="domain" description="YprB ribonuclease H-like" evidence="1">
    <location>
        <begin position="100"/>
        <end position="267"/>
    </location>
</feature>
<dbReference type="AlphaFoldDB" id="A0A840PNM6"/>
<dbReference type="RefSeq" id="WP_016837000.1">
    <property type="nucleotide sequence ID" value="NZ_JAAXPW010000001.1"/>
</dbReference>
<evidence type="ECO:0000259" key="1">
    <source>
        <dbReference type="Pfam" id="PF13482"/>
    </source>
</evidence>
<dbReference type="SUPFAM" id="SSF48452">
    <property type="entry name" value="TPR-like"/>
    <property type="match status" value="1"/>
</dbReference>
<dbReference type="Proteomes" id="UP000557217">
    <property type="component" value="Unassembled WGS sequence"/>
</dbReference>
<dbReference type="SUPFAM" id="SSF53098">
    <property type="entry name" value="Ribonuclease H-like"/>
    <property type="match status" value="1"/>
</dbReference>
<reference evidence="2 3" key="1">
    <citation type="submission" date="2020-08" db="EMBL/GenBank/DDBJ databases">
        <title>Genomic Encyclopedia of Type Strains, Phase IV (KMG-IV): sequencing the most valuable type-strain genomes for metagenomic binning, comparative biology and taxonomic classification.</title>
        <authorList>
            <person name="Goeker M."/>
        </authorList>
    </citation>
    <scope>NUCLEOTIDE SEQUENCE [LARGE SCALE GENOMIC DNA]</scope>
    <source>
        <strain evidence="2 3">DSM 10633</strain>
    </source>
</reference>
<dbReference type="PANTHER" id="PTHR38462">
    <property type="entry name" value="EXONUCLEASE-LIKE PROTEIN"/>
    <property type="match status" value="1"/>
</dbReference>